<dbReference type="EMBL" id="WSZM01000105">
    <property type="protein sequence ID" value="KAF4042337.1"/>
    <property type="molecule type" value="Genomic_DNA"/>
</dbReference>
<keyword evidence="2" id="KW-1185">Reference proteome</keyword>
<organism evidence="1 2">
    <name type="scientific">Phytophthora infestans</name>
    <name type="common">Potato late blight agent</name>
    <name type="synonym">Botrytis infestans</name>
    <dbReference type="NCBI Taxonomy" id="4787"/>
    <lineage>
        <taxon>Eukaryota</taxon>
        <taxon>Sar</taxon>
        <taxon>Stramenopiles</taxon>
        <taxon>Oomycota</taxon>
        <taxon>Peronosporomycetes</taxon>
        <taxon>Peronosporales</taxon>
        <taxon>Peronosporaceae</taxon>
        <taxon>Phytophthora</taxon>
    </lineage>
</organism>
<comment type="caution">
    <text evidence="1">The sequence shown here is derived from an EMBL/GenBank/DDBJ whole genome shotgun (WGS) entry which is preliminary data.</text>
</comment>
<dbReference type="Proteomes" id="UP000602510">
    <property type="component" value="Unassembled WGS sequence"/>
</dbReference>
<protein>
    <recommendedName>
        <fullName evidence="3">Bzip transcription factor</fullName>
    </recommendedName>
</protein>
<name>A0A833WIL1_PHYIN</name>
<reference evidence="1" key="1">
    <citation type="submission" date="2020-04" db="EMBL/GenBank/DDBJ databases">
        <title>Hybrid Assembly of Korean Phytophthora infestans isolates.</title>
        <authorList>
            <person name="Prokchorchik M."/>
            <person name="Lee Y."/>
            <person name="Seo J."/>
            <person name="Cho J.-H."/>
            <person name="Park Y.-E."/>
            <person name="Jang D.-C."/>
            <person name="Im J.-S."/>
            <person name="Choi J.-G."/>
            <person name="Park H.-J."/>
            <person name="Lee G.-B."/>
            <person name="Lee Y.-G."/>
            <person name="Hong S.-Y."/>
            <person name="Cho K."/>
            <person name="Sohn K.H."/>
        </authorList>
    </citation>
    <scope>NUCLEOTIDE SEQUENCE</scope>
    <source>
        <strain evidence="1">KR_1_A1</strain>
    </source>
</reference>
<sequence>MAEKKEEQPHGALVASASLSVTITETSLRRVFPHLLADSGARAEDCGFVMLWNRLLGQRLNCNCSLRFVWDDATGRVIQLDCKIDLLTSLLQLLGNLVDVNRVLEIALITPAYSICDLSTSAE</sequence>
<evidence type="ECO:0000313" key="1">
    <source>
        <dbReference type="EMBL" id="KAF4042337.1"/>
    </source>
</evidence>
<evidence type="ECO:0000313" key="2">
    <source>
        <dbReference type="Proteomes" id="UP000602510"/>
    </source>
</evidence>
<dbReference type="AlphaFoldDB" id="A0A833WIL1"/>
<accession>A0A833WIL1</accession>
<proteinExistence type="predicted"/>
<gene>
    <name evidence="1" type="ORF">GN244_ATG05409</name>
</gene>
<evidence type="ECO:0008006" key="3">
    <source>
        <dbReference type="Google" id="ProtNLM"/>
    </source>
</evidence>